<dbReference type="CDD" id="cd03221">
    <property type="entry name" value="ABCF_EF-3"/>
    <property type="match status" value="1"/>
</dbReference>
<dbReference type="InterPro" id="IPR051309">
    <property type="entry name" value="ABCF_ATPase"/>
</dbReference>
<reference evidence="5 6" key="1">
    <citation type="submission" date="2020-11" db="EMBL/GenBank/DDBJ databases">
        <title>Draft genome sequencing of a Lachnospiraceae strain isolated from anoxic soil subjected to BSD treatment.</title>
        <authorList>
            <person name="Uek A."/>
            <person name="Tonouchi A."/>
        </authorList>
    </citation>
    <scope>NUCLEOTIDE SEQUENCE [LARGE SCALE GENOMIC DNA]</scope>
    <source>
        <strain evidence="5 6">TB5</strain>
    </source>
</reference>
<dbReference type="NCBIfam" id="NF000355">
    <property type="entry name" value="ribo_prot_ABC_F"/>
    <property type="match status" value="1"/>
</dbReference>
<feature type="region of interest" description="Disordered" evidence="3">
    <location>
        <begin position="259"/>
        <end position="279"/>
    </location>
</feature>
<feature type="domain" description="ABC transporter" evidence="4">
    <location>
        <begin position="329"/>
        <end position="513"/>
    </location>
</feature>
<proteinExistence type="predicted"/>
<keyword evidence="1" id="KW-0547">Nucleotide-binding</keyword>
<dbReference type="InterPro" id="IPR003439">
    <property type="entry name" value="ABC_transporter-like_ATP-bd"/>
</dbReference>
<name>A0A7R7EKH2_9FIRM</name>
<dbReference type="PROSITE" id="PS50893">
    <property type="entry name" value="ABC_TRANSPORTER_2"/>
    <property type="match status" value="2"/>
</dbReference>
<dbReference type="GO" id="GO:0016887">
    <property type="term" value="F:ATP hydrolysis activity"/>
    <property type="evidence" value="ECO:0007669"/>
    <property type="project" value="InterPro"/>
</dbReference>
<dbReference type="Pfam" id="PF00005">
    <property type="entry name" value="ABC_tran"/>
    <property type="match status" value="2"/>
</dbReference>
<keyword evidence="2" id="KW-0067">ATP-binding</keyword>
<dbReference type="SMART" id="SM00382">
    <property type="entry name" value="AAA"/>
    <property type="match status" value="2"/>
</dbReference>
<dbReference type="EMBL" id="AP024169">
    <property type="protein sequence ID" value="BCN30365.1"/>
    <property type="molecule type" value="Genomic_DNA"/>
</dbReference>
<dbReference type="InterPro" id="IPR017871">
    <property type="entry name" value="ABC_transporter-like_CS"/>
</dbReference>
<dbReference type="PROSITE" id="PS00211">
    <property type="entry name" value="ABC_TRANSPORTER_1"/>
    <property type="match status" value="2"/>
</dbReference>
<dbReference type="AlphaFoldDB" id="A0A7R7EKH2"/>
<gene>
    <name evidence="5" type="ORF">bsdtb5_16600</name>
</gene>
<evidence type="ECO:0000259" key="4">
    <source>
        <dbReference type="PROSITE" id="PS50893"/>
    </source>
</evidence>
<accession>A0A7R7EKH2</accession>
<dbReference type="PANTHER" id="PTHR42855">
    <property type="entry name" value="ABC TRANSPORTER ATP-BINDING SUBUNIT"/>
    <property type="match status" value="1"/>
</dbReference>
<dbReference type="InterPro" id="IPR003593">
    <property type="entry name" value="AAA+_ATPase"/>
</dbReference>
<evidence type="ECO:0000256" key="3">
    <source>
        <dbReference type="SAM" id="MobiDB-lite"/>
    </source>
</evidence>
<evidence type="ECO:0000256" key="1">
    <source>
        <dbReference type="ARBA" id="ARBA00022741"/>
    </source>
</evidence>
<dbReference type="KEGG" id="ahb:bsdtb5_16600"/>
<evidence type="ECO:0000256" key="2">
    <source>
        <dbReference type="ARBA" id="ARBA00022840"/>
    </source>
</evidence>
<dbReference type="PANTHER" id="PTHR42855:SF2">
    <property type="entry name" value="DRUG RESISTANCE ABC TRANSPORTER,ATP-BINDING PROTEIN"/>
    <property type="match status" value="1"/>
</dbReference>
<dbReference type="SUPFAM" id="SSF52540">
    <property type="entry name" value="P-loop containing nucleoside triphosphate hydrolases"/>
    <property type="match status" value="2"/>
</dbReference>
<keyword evidence="6" id="KW-1185">Reference proteome</keyword>
<organism evidence="5 6">
    <name type="scientific">Anaeromicropila herbilytica</name>
    <dbReference type="NCBI Taxonomy" id="2785025"/>
    <lineage>
        <taxon>Bacteria</taxon>
        <taxon>Bacillati</taxon>
        <taxon>Bacillota</taxon>
        <taxon>Clostridia</taxon>
        <taxon>Lachnospirales</taxon>
        <taxon>Lachnospiraceae</taxon>
        <taxon>Anaeromicropila</taxon>
    </lineage>
</organism>
<evidence type="ECO:0000313" key="6">
    <source>
        <dbReference type="Proteomes" id="UP000595897"/>
    </source>
</evidence>
<dbReference type="FunFam" id="3.40.50.300:FF:000011">
    <property type="entry name" value="Putative ABC transporter ATP-binding component"/>
    <property type="match status" value="1"/>
</dbReference>
<dbReference type="GO" id="GO:0005524">
    <property type="term" value="F:ATP binding"/>
    <property type="evidence" value="ECO:0007669"/>
    <property type="project" value="UniProtKB-KW"/>
</dbReference>
<protein>
    <submittedName>
        <fullName evidence="5">Lsa family ABC-F type ribosomal protection protein</fullName>
    </submittedName>
</protein>
<dbReference type="Gene3D" id="3.40.50.300">
    <property type="entry name" value="P-loop containing nucleotide triphosphate hydrolases"/>
    <property type="match status" value="2"/>
</dbReference>
<evidence type="ECO:0000313" key="5">
    <source>
        <dbReference type="EMBL" id="BCN30365.1"/>
    </source>
</evidence>
<dbReference type="InterPro" id="IPR027417">
    <property type="entry name" value="P-loop_NTPase"/>
</dbReference>
<dbReference type="RefSeq" id="WP_271715590.1">
    <property type="nucleotide sequence ID" value="NZ_AP024169.1"/>
</dbReference>
<dbReference type="Proteomes" id="UP000595897">
    <property type="component" value="Chromosome"/>
</dbReference>
<sequence>MSQLLINEMSYSYKKYYEPIFENVTVNLDTDWRLGLIGRNGRGKTTLLKLIHGDLIPDTGRIMKDVQTEIFPYENQCSYTNTMDVIKENICGLRGMEDHLTDLNVLQQYLDADGYEMESRIKREMNRMQLREELLEQDYDTLSGGEKTKFLLIALFLRKNFFILLDEPTNHLDIEGKQTVAEYLSKKKGFIVVSHDREFLDKVIDHVISINKADIAIEKGNYSSWKENKDKKEQYEFRTKDRLERDIISLEKRAGTARNWAGAAEKEKNPLKTHNRGNGSRAAKFMRQAKNSEKQVLSNIEEKKTLLLNYETTQKLEIIQEKLEEGWFLKVKDLSFGYNERILFHELSLKIYPGDIIWIRGKNGAGKSTLLQLLSKRIPNENIEYCEGLILSEAYQEPLWNNGFLRERFILEGKFKEEEFERFKHLCKIFDLPDDYIERPLETYSSGEKKKVDIARALAAKNQLLFLDEPLNFMDIYFREQLEKAILEYQPTMVFVEHDIRFGNNIANSIIEL</sequence>
<feature type="domain" description="ABC transporter" evidence="4">
    <location>
        <begin position="4"/>
        <end position="237"/>
    </location>
</feature>